<keyword evidence="4" id="KW-1185">Reference proteome</keyword>
<name>A0AAW2GYQ0_9HYME</name>
<organism evidence="3 4">
    <name type="scientific">Cardiocondyla obscurior</name>
    <dbReference type="NCBI Taxonomy" id="286306"/>
    <lineage>
        <taxon>Eukaryota</taxon>
        <taxon>Metazoa</taxon>
        <taxon>Ecdysozoa</taxon>
        <taxon>Arthropoda</taxon>
        <taxon>Hexapoda</taxon>
        <taxon>Insecta</taxon>
        <taxon>Pterygota</taxon>
        <taxon>Neoptera</taxon>
        <taxon>Endopterygota</taxon>
        <taxon>Hymenoptera</taxon>
        <taxon>Apocrita</taxon>
        <taxon>Aculeata</taxon>
        <taxon>Formicoidea</taxon>
        <taxon>Formicidae</taxon>
        <taxon>Myrmicinae</taxon>
        <taxon>Cardiocondyla</taxon>
    </lineage>
</organism>
<dbReference type="Proteomes" id="UP001430953">
    <property type="component" value="Unassembled WGS sequence"/>
</dbReference>
<dbReference type="EMBL" id="JADYXP020000001">
    <property type="protein sequence ID" value="KAL0132443.1"/>
    <property type="molecule type" value="Genomic_DNA"/>
</dbReference>
<dbReference type="InterPro" id="IPR036236">
    <property type="entry name" value="Znf_C2H2_sf"/>
</dbReference>
<evidence type="ECO:0000259" key="2">
    <source>
        <dbReference type="PROSITE" id="PS50157"/>
    </source>
</evidence>
<proteinExistence type="predicted"/>
<dbReference type="SUPFAM" id="SSF57667">
    <property type="entry name" value="beta-beta-alpha zinc fingers"/>
    <property type="match status" value="1"/>
</dbReference>
<protein>
    <recommendedName>
        <fullName evidence="2">C2H2-type domain-containing protein</fullName>
    </recommendedName>
</protein>
<sequence>MYLVAKLQPFDFKKTYSCPKCNRIFEKKGSLSRHLLYVCGKKPRFQCPYCGFCCNLLTSTVDVINFITTYCTKL</sequence>
<dbReference type="InterPro" id="IPR013087">
    <property type="entry name" value="Znf_C2H2_type"/>
</dbReference>
<keyword evidence="1" id="KW-0862">Zinc</keyword>
<dbReference type="Gene3D" id="3.30.160.60">
    <property type="entry name" value="Classic Zinc Finger"/>
    <property type="match status" value="1"/>
</dbReference>
<evidence type="ECO:0000256" key="1">
    <source>
        <dbReference type="PROSITE-ProRule" id="PRU00042"/>
    </source>
</evidence>
<evidence type="ECO:0000313" key="3">
    <source>
        <dbReference type="EMBL" id="KAL0132443.1"/>
    </source>
</evidence>
<gene>
    <name evidence="3" type="ORF">PUN28_000288</name>
</gene>
<evidence type="ECO:0000313" key="4">
    <source>
        <dbReference type="Proteomes" id="UP001430953"/>
    </source>
</evidence>
<dbReference type="PROSITE" id="PS50157">
    <property type="entry name" value="ZINC_FINGER_C2H2_2"/>
    <property type="match status" value="1"/>
</dbReference>
<dbReference type="AlphaFoldDB" id="A0AAW2GYQ0"/>
<accession>A0AAW2GYQ0</accession>
<comment type="caution">
    <text evidence="3">The sequence shown here is derived from an EMBL/GenBank/DDBJ whole genome shotgun (WGS) entry which is preliminary data.</text>
</comment>
<keyword evidence="1" id="KW-0479">Metal-binding</keyword>
<reference evidence="3 4" key="1">
    <citation type="submission" date="2023-03" db="EMBL/GenBank/DDBJ databases">
        <title>High recombination rates correlate with genetic variation in Cardiocondyla obscurior ants.</title>
        <authorList>
            <person name="Errbii M."/>
        </authorList>
    </citation>
    <scope>NUCLEOTIDE SEQUENCE [LARGE SCALE GENOMIC DNA]</scope>
    <source>
        <strain evidence="3">Alpha-2009</strain>
        <tissue evidence="3">Whole body</tissue>
    </source>
</reference>
<feature type="domain" description="C2H2-type" evidence="2">
    <location>
        <begin position="16"/>
        <end position="43"/>
    </location>
</feature>
<dbReference type="GO" id="GO:0008270">
    <property type="term" value="F:zinc ion binding"/>
    <property type="evidence" value="ECO:0007669"/>
    <property type="project" value="UniProtKB-KW"/>
</dbReference>
<keyword evidence="1" id="KW-0863">Zinc-finger</keyword>